<sequence>MADFQFSDQKLSDKLVESISNLLDAAGIPHLLWGNFLLAIYGVPTIVEGVSFIVPDTLIERAESIIGKSGFLPCPRPSECPHEVPLVSPRADAHRHIDDDLAISLFRKSEILLDFPDLESAFGNCSPDVMHASDERLPSYTIGRGQGRLRFKSSIRIPTTMMYTEAIITLICRDWHTRRQGYWVAMLTYIMEYVDGTDAMFNSEDLKDGYKEFYCAASRVDRTMWPILEELRRDLIDREVITLAEDAGDESW</sequence>
<evidence type="ECO:0000313" key="1">
    <source>
        <dbReference type="EMBL" id="RDW81519.1"/>
    </source>
</evidence>
<reference evidence="1 2" key="1">
    <citation type="journal article" date="2018" name="IMA Fungus">
        <title>IMA Genome-F 9: Draft genome sequence of Annulohypoxylon stygium, Aspergillus mulundensis, Berkeleyomyces basicola (syn. Thielaviopsis basicola), Ceratocystis smalleyi, two Cercospora beticola strains, Coleophoma cylindrospora, Fusarium fracticaudum, Phialophora cf. hyalina, and Morchella septimelata.</title>
        <authorList>
            <person name="Wingfield B.D."/>
            <person name="Bills G.F."/>
            <person name="Dong Y."/>
            <person name="Huang W."/>
            <person name="Nel W.J."/>
            <person name="Swalarsk-Parry B.S."/>
            <person name="Vaghefi N."/>
            <person name="Wilken P.M."/>
            <person name="An Z."/>
            <person name="de Beer Z.W."/>
            <person name="De Vos L."/>
            <person name="Chen L."/>
            <person name="Duong T.A."/>
            <person name="Gao Y."/>
            <person name="Hammerbacher A."/>
            <person name="Kikkert J.R."/>
            <person name="Li Y."/>
            <person name="Li H."/>
            <person name="Li K."/>
            <person name="Li Q."/>
            <person name="Liu X."/>
            <person name="Ma X."/>
            <person name="Naidoo K."/>
            <person name="Pethybridge S.J."/>
            <person name="Sun J."/>
            <person name="Steenkamp E.T."/>
            <person name="van der Nest M.A."/>
            <person name="van Wyk S."/>
            <person name="Wingfield M.J."/>
            <person name="Xiong C."/>
            <person name="Yue Q."/>
            <person name="Zhang X."/>
        </authorList>
    </citation>
    <scope>NUCLEOTIDE SEQUENCE [LARGE SCALE GENOMIC DNA]</scope>
    <source>
        <strain evidence="1 2">DSM 5745</strain>
    </source>
</reference>
<dbReference type="Proteomes" id="UP000256690">
    <property type="component" value="Unassembled WGS sequence"/>
</dbReference>
<keyword evidence="2" id="KW-1185">Reference proteome</keyword>
<evidence type="ECO:0000313" key="2">
    <source>
        <dbReference type="Proteomes" id="UP000256690"/>
    </source>
</evidence>
<dbReference type="RefSeq" id="XP_026604572.1">
    <property type="nucleotide sequence ID" value="XM_026747092.1"/>
</dbReference>
<dbReference type="OrthoDB" id="4499271at2759"/>
<comment type="caution">
    <text evidence="1">The sequence shown here is derived from an EMBL/GenBank/DDBJ whole genome shotgun (WGS) entry which is preliminary data.</text>
</comment>
<dbReference type="GeneID" id="38115446"/>
<organism evidence="1 2">
    <name type="scientific">Aspergillus mulundensis</name>
    <dbReference type="NCBI Taxonomy" id="1810919"/>
    <lineage>
        <taxon>Eukaryota</taxon>
        <taxon>Fungi</taxon>
        <taxon>Dikarya</taxon>
        <taxon>Ascomycota</taxon>
        <taxon>Pezizomycotina</taxon>
        <taxon>Eurotiomycetes</taxon>
        <taxon>Eurotiomycetidae</taxon>
        <taxon>Eurotiales</taxon>
        <taxon>Aspergillaceae</taxon>
        <taxon>Aspergillus</taxon>
        <taxon>Aspergillus subgen. Nidulantes</taxon>
    </lineage>
</organism>
<protein>
    <submittedName>
        <fullName evidence="1">Uncharacterized protein</fullName>
    </submittedName>
</protein>
<gene>
    <name evidence="1" type="ORF">DSM5745_05076</name>
</gene>
<proteinExistence type="predicted"/>
<dbReference type="AlphaFoldDB" id="A0A3D8S5F8"/>
<name>A0A3D8S5F8_9EURO</name>
<dbReference type="EMBL" id="PVWQ01000005">
    <property type="protein sequence ID" value="RDW81519.1"/>
    <property type="molecule type" value="Genomic_DNA"/>
</dbReference>
<accession>A0A3D8S5F8</accession>